<feature type="domain" description="ABC transmembrane type-1" evidence="8">
    <location>
        <begin position="342"/>
        <end position="525"/>
    </location>
</feature>
<keyword evidence="10" id="KW-1185">Reference proteome</keyword>
<dbReference type="PROSITE" id="PS50928">
    <property type="entry name" value="ABC_TM1"/>
    <property type="match status" value="2"/>
</dbReference>
<evidence type="ECO:0000256" key="1">
    <source>
        <dbReference type="ARBA" id="ARBA00004651"/>
    </source>
</evidence>
<dbReference type="NCBIfam" id="TIGR01097">
    <property type="entry name" value="PhnE"/>
    <property type="match status" value="2"/>
</dbReference>
<feature type="transmembrane region" description="Helical" evidence="7">
    <location>
        <begin position="284"/>
        <end position="303"/>
    </location>
</feature>
<protein>
    <submittedName>
        <fullName evidence="9">Phosphonate ABC transporter, permease protein PhnE</fullName>
    </submittedName>
</protein>
<feature type="transmembrane region" description="Helical" evidence="7">
    <location>
        <begin position="21"/>
        <end position="39"/>
    </location>
</feature>
<evidence type="ECO:0000256" key="5">
    <source>
        <dbReference type="ARBA" id="ARBA00022989"/>
    </source>
</evidence>
<feature type="transmembrane region" description="Helical" evidence="7">
    <location>
        <begin position="242"/>
        <end position="263"/>
    </location>
</feature>
<comment type="similarity">
    <text evidence="7">Belongs to the binding-protein-dependent transport system permease family.</text>
</comment>
<dbReference type="CDD" id="cd06261">
    <property type="entry name" value="TM_PBP2"/>
    <property type="match status" value="2"/>
</dbReference>
<evidence type="ECO:0000313" key="10">
    <source>
        <dbReference type="Proteomes" id="UP000469523"/>
    </source>
</evidence>
<dbReference type="Pfam" id="PF00528">
    <property type="entry name" value="BPD_transp_1"/>
    <property type="match status" value="2"/>
</dbReference>
<feature type="domain" description="ABC transmembrane type-1" evidence="8">
    <location>
        <begin position="77"/>
        <end position="260"/>
    </location>
</feature>
<evidence type="ECO:0000256" key="4">
    <source>
        <dbReference type="ARBA" id="ARBA00022692"/>
    </source>
</evidence>
<dbReference type="PANTHER" id="PTHR30043:SF1">
    <property type="entry name" value="ABC TRANSPORT SYSTEM PERMEASE PROTEIN P69"/>
    <property type="match status" value="1"/>
</dbReference>
<dbReference type="Proteomes" id="UP000469523">
    <property type="component" value="Unassembled WGS sequence"/>
</dbReference>
<feature type="transmembrane region" description="Helical" evidence="7">
    <location>
        <begin position="507"/>
        <end position="525"/>
    </location>
</feature>
<dbReference type="GO" id="GO:0015416">
    <property type="term" value="F:ABC-type phosphonate transporter activity"/>
    <property type="evidence" value="ECO:0007669"/>
    <property type="project" value="InterPro"/>
</dbReference>
<evidence type="ECO:0000256" key="7">
    <source>
        <dbReference type="RuleBase" id="RU363032"/>
    </source>
</evidence>
<feature type="transmembrane region" description="Helical" evidence="7">
    <location>
        <begin position="346"/>
        <end position="367"/>
    </location>
</feature>
<evidence type="ECO:0000256" key="6">
    <source>
        <dbReference type="ARBA" id="ARBA00023136"/>
    </source>
</evidence>
<feature type="transmembrane region" description="Helical" evidence="7">
    <location>
        <begin position="81"/>
        <end position="103"/>
    </location>
</feature>
<feature type="transmembrane region" description="Helical" evidence="7">
    <location>
        <begin position="482"/>
        <end position="501"/>
    </location>
</feature>
<comment type="caution">
    <text evidence="9">The sequence shown here is derived from an EMBL/GenBank/DDBJ whole genome shotgun (WGS) entry which is preliminary data.</text>
</comment>
<keyword evidence="6 7" id="KW-0472">Membrane</keyword>
<proteinExistence type="inferred from homology"/>
<evidence type="ECO:0000313" key="9">
    <source>
        <dbReference type="EMBL" id="MSU02251.1"/>
    </source>
</evidence>
<accession>A0A6N7XJJ2</accession>
<keyword evidence="2 7" id="KW-0813">Transport</keyword>
<evidence type="ECO:0000256" key="3">
    <source>
        <dbReference type="ARBA" id="ARBA00022475"/>
    </source>
</evidence>
<dbReference type="AlphaFoldDB" id="A0A6N7XJJ2"/>
<dbReference type="InterPro" id="IPR035906">
    <property type="entry name" value="MetI-like_sf"/>
</dbReference>
<keyword evidence="3" id="KW-1003">Cell membrane</keyword>
<dbReference type="GO" id="GO:0005886">
    <property type="term" value="C:plasma membrane"/>
    <property type="evidence" value="ECO:0007669"/>
    <property type="project" value="UniProtKB-SubCell"/>
</dbReference>
<dbReference type="PANTHER" id="PTHR30043">
    <property type="entry name" value="PHOSPHONATES TRANSPORT SYSTEM PERMEASE PROTEIN"/>
    <property type="match status" value="1"/>
</dbReference>
<organism evidence="9 10">
    <name type="scientific">Tissierella pigra</name>
    <dbReference type="NCBI Taxonomy" id="2607614"/>
    <lineage>
        <taxon>Bacteria</taxon>
        <taxon>Bacillati</taxon>
        <taxon>Bacillota</taxon>
        <taxon>Tissierellia</taxon>
        <taxon>Tissierellales</taxon>
        <taxon>Tissierellaceae</taxon>
        <taxon>Tissierella</taxon>
    </lineage>
</organism>
<reference evidence="9 10" key="1">
    <citation type="submission" date="2019-09" db="EMBL/GenBank/DDBJ databases">
        <title>In-depth cultivation of the pig gut microbiome towards novel bacterial diversity and tailored functional studies.</title>
        <authorList>
            <person name="Wylensek D."/>
            <person name="Hitch T.C.A."/>
            <person name="Clavel T."/>
        </authorList>
    </citation>
    <scope>NUCLEOTIDE SEQUENCE [LARGE SCALE GENOMIC DNA]</scope>
    <source>
        <strain evidence="9 10">WCA3-693-APC-4?</strain>
    </source>
</reference>
<name>A0A6N7XJJ2_9FIRM</name>
<evidence type="ECO:0000259" key="8">
    <source>
        <dbReference type="PROSITE" id="PS50928"/>
    </source>
</evidence>
<dbReference type="SUPFAM" id="SSF161098">
    <property type="entry name" value="MetI-like"/>
    <property type="match status" value="2"/>
</dbReference>
<comment type="subcellular location">
    <subcellularLocation>
        <location evidence="1 7">Cell membrane</location>
        <topology evidence="1 7">Multi-pass membrane protein</topology>
    </subcellularLocation>
</comment>
<feature type="transmembrane region" description="Helical" evidence="7">
    <location>
        <begin position="407"/>
        <end position="427"/>
    </location>
</feature>
<dbReference type="EMBL" id="VUNQ01000027">
    <property type="protein sequence ID" value="MSU02251.1"/>
    <property type="molecule type" value="Genomic_DNA"/>
</dbReference>
<dbReference type="InterPro" id="IPR005769">
    <property type="entry name" value="PhnE/PtxC"/>
</dbReference>
<dbReference type="InterPro" id="IPR000515">
    <property type="entry name" value="MetI-like"/>
</dbReference>
<keyword evidence="5 7" id="KW-1133">Transmembrane helix</keyword>
<gene>
    <name evidence="9" type="primary">phnE</name>
    <name evidence="9" type="ORF">FYJ83_12290</name>
</gene>
<feature type="transmembrane region" description="Helical" evidence="7">
    <location>
        <begin position="379"/>
        <end position="401"/>
    </location>
</feature>
<dbReference type="Gene3D" id="1.10.3720.10">
    <property type="entry name" value="MetI-like"/>
    <property type="match status" value="2"/>
</dbReference>
<keyword evidence="4 7" id="KW-0812">Transmembrane</keyword>
<feature type="transmembrane region" description="Helical" evidence="7">
    <location>
        <begin position="187"/>
        <end position="208"/>
    </location>
</feature>
<sequence>MEKQVSSKMNSLKKYMNNKRIYRYSYLLGIFIILIYLGYKVDFSFIRLYKGLPSMMDLIERVLKPNLLYSKEVIEKLIETIQMAIIASLMGLVLSLPFSLFTANNITPNKLLGSILNGLFSFLRTIPSLIWAALLVSIFSIGKFSGIIALGIIGFLMSLKLFREYIESIKENQLNSIRAIGASSIQVLRYCVLPYVFELSVSVFFIVLETNIRAAAILGLVGAGGIGQIMWKDLNHLRYDNVATIILILFLTILAIDLLSLFIRKHLNKKNIKFTDIKEHKRFQICKIIYMPMIFVVLLYIIFKSLDIDYTRLVLGIGQGMDIIRRMVKVDISYFPKMIEGIRESFFIAIFATIVGGAFSLIFSYLTAYNTSPKRTISLIFKGYINILRTFPPLITAIIFFRGVGPGPLAGAIALSIYTTGVLTKMYSEVLENTQRNIQDSIIVTGATRFQSYIHGLLPHTFPSFIGLLLYRLESNIRNSTILGVIGAGGVGTALTINITWRNWEKVGLLLIGVSIMIIIIDKLSQYLRKVFL</sequence>
<evidence type="ECO:0000256" key="2">
    <source>
        <dbReference type="ARBA" id="ARBA00022448"/>
    </source>
</evidence>